<evidence type="ECO:0000259" key="6">
    <source>
        <dbReference type="PROSITE" id="PS51332"/>
    </source>
</evidence>
<evidence type="ECO:0000256" key="5">
    <source>
        <dbReference type="ARBA" id="ARBA00023285"/>
    </source>
</evidence>
<evidence type="ECO:0000256" key="1">
    <source>
        <dbReference type="ARBA" id="ARBA00001922"/>
    </source>
</evidence>
<dbReference type="GO" id="GO:0046872">
    <property type="term" value="F:metal ion binding"/>
    <property type="evidence" value="ECO:0007669"/>
    <property type="project" value="UniProtKB-KW"/>
</dbReference>
<dbReference type="PANTHER" id="PTHR48101">
    <property type="entry name" value="METHYLMALONYL-COA MUTASE, MITOCHONDRIAL-RELATED"/>
    <property type="match status" value="1"/>
</dbReference>
<gene>
    <name evidence="7" type="ORF">B7O98_03720</name>
</gene>
<evidence type="ECO:0000313" key="8">
    <source>
        <dbReference type="Proteomes" id="UP000244093"/>
    </source>
</evidence>
<evidence type="ECO:0000256" key="2">
    <source>
        <dbReference type="ARBA" id="ARBA00022628"/>
    </source>
</evidence>
<dbReference type="Proteomes" id="UP000244093">
    <property type="component" value="Unassembled WGS sequence"/>
</dbReference>
<dbReference type="GO" id="GO:0031419">
    <property type="term" value="F:cobalamin binding"/>
    <property type="evidence" value="ECO:0007669"/>
    <property type="project" value="UniProtKB-KW"/>
</dbReference>
<organism evidence="7 8">
    <name type="scientific">Zestosphaera tikiterensis</name>
    <dbReference type="NCBI Taxonomy" id="1973259"/>
    <lineage>
        <taxon>Archaea</taxon>
        <taxon>Thermoproteota</taxon>
        <taxon>Thermoprotei</taxon>
        <taxon>Desulfurococcales</taxon>
        <taxon>Desulfurococcaceae</taxon>
        <taxon>Zestosphaera</taxon>
    </lineage>
</organism>
<dbReference type="EMBL" id="NBVN01000002">
    <property type="protein sequence ID" value="PUA33537.1"/>
    <property type="molecule type" value="Genomic_DNA"/>
</dbReference>
<dbReference type="InterPro" id="IPR006159">
    <property type="entry name" value="Acid_CoA_mut_C"/>
</dbReference>
<dbReference type="InterPro" id="IPR006158">
    <property type="entry name" value="Cobalamin-bd"/>
</dbReference>
<dbReference type="NCBIfam" id="TIGR00640">
    <property type="entry name" value="acid_CoA_mut_C"/>
    <property type="match status" value="1"/>
</dbReference>
<dbReference type="GO" id="GO:0016853">
    <property type="term" value="F:isomerase activity"/>
    <property type="evidence" value="ECO:0007669"/>
    <property type="project" value="UniProtKB-KW"/>
</dbReference>
<keyword evidence="2" id="KW-0846">Cobalamin</keyword>
<evidence type="ECO:0000256" key="3">
    <source>
        <dbReference type="ARBA" id="ARBA00022723"/>
    </source>
</evidence>
<dbReference type="AlphaFoldDB" id="A0A2R7Y808"/>
<accession>A0A2R7Y808</accession>
<dbReference type="SUPFAM" id="SSF52242">
    <property type="entry name" value="Cobalamin (vitamin B12)-binding domain"/>
    <property type="match status" value="1"/>
</dbReference>
<keyword evidence="4" id="KW-0413">Isomerase</keyword>
<dbReference type="Pfam" id="PF02310">
    <property type="entry name" value="B12-binding"/>
    <property type="match status" value="1"/>
</dbReference>
<reference evidence="7 8" key="1">
    <citation type="journal article" date="2018" name="Syst. Appl. Microbiol.">
        <title>A new symbiotic nanoarchaeote (Candidatus Nanoclepta minutus) and its host (Zestosphaera tikiterensis gen. nov., sp. nov.) from a New Zealand hot spring.</title>
        <authorList>
            <person name="St John E."/>
            <person name="Liu Y."/>
            <person name="Podar M."/>
            <person name="Stott M.B."/>
            <person name="Meneghin J."/>
            <person name="Chen Z."/>
            <person name="Lagutin K."/>
            <person name="Mitchell K."/>
            <person name="Reysenbach A.L."/>
        </authorList>
    </citation>
    <scope>NUCLEOTIDE SEQUENCE [LARGE SCALE GENOMIC DNA]</scope>
    <source>
        <strain evidence="7">NZ3</strain>
    </source>
</reference>
<evidence type="ECO:0000313" key="7">
    <source>
        <dbReference type="EMBL" id="PUA33537.1"/>
    </source>
</evidence>
<dbReference type="InterPro" id="IPR036724">
    <property type="entry name" value="Cobalamin-bd_sf"/>
</dbReference>
<feature type="domain" description="B12-binding" evidence="6">
    <location>
        <begin position="15"/>
        <end position="142"/>
    </location>
</feature>
<proteinExistence type="predicted"/>
<evidence type="ECO:0000256" key="4">
    <source>
        <dbReference type="ARBA" id="ARBA00023235"/>
    </source>
</evidence>
<protein>
    <submittedName>
        <fullName evidence="7">Methylmalonyl-CoA mutase</fullName>
    </submittedName>
</protein>
<dbReference type="CDD" id="cd02071">
    <property type="entry name" value="MM_CoA_mut_B12_BD"/>
    <property type="match status" value="1"/>
</dbReference>
<sequence>MSVSEAVATRSIKIRKKVLVSKLGLDGHDRGAKVVARALRDAGFEVVYLGVHRSPEELVESAVEEDVSAIGISILSGSHLELISDLMKLLRERGLNIPVIVGGIIPPEDVEELKKLGVFEVLIPGTPLKKVVEVYEKACEVMSK</sequence>
<comment type="cofactor">
    <cofactor evidence="1">
        <name>adenosylcob(III)alamin</name>
        <dbReference type="ChEBI" id="CHEBI:18408"/>
    </cofactor>
</comment>
<dbReference type="Gene3D" id="3.40.50.280">
    <property type="entry name" value="Cobalamin-binding domain"/>
    <property type="match status" value="1"/>
</dbReference>
<name>A0A2R7Y808_9CREN</name>
<comment type="caution">
    <text evidence="7">The sequence shown here is derived from an EMBL/GenBank/DDBJ whole genome shotgun (WGS) entry which is preliminary data.</text>
</comment>
<dbReference type="PANTHER" id="PTHR48101:SF3">
    <property type="entry name" value="COENZYME B12-DEPENDENT MUTASE"/>
    <property type="match status" value="1"/>
</dbReference>
<dbReference type="PROSITE" id="PS51332">
    <property type="entry name" value="B12_BINDING"/>
    <property type="match status" value="1"/>
</dbReference>
<keyword evidence="3" id="KW-0479">Metal-binding</keyword>
<keyword evidence="5" id="KW-0170">Cobalt</keyword>